<dbReference type="Gene3D" id="1.20.120.530">
    <property type="entry name" value="GntR ligand-binding domain-like"/>
    <property type="match status" value="1"/>
</dbReference>
<dbReference type="SUPFAM" id="SSF48008">
    <property type="entry name" value="GntR ligand-binding domain-like"/>
    <property type="match status" value="1"/>
</dbReference>
<evidence type="ECO:0000256" key="3">
    <source>
        <dbReference type="ARBA" id="ARBA00023163"/>
    </source>
</evidence>
<dbReference type="EMBL" id="FTOA01000010">
    <property type="protein sequence ID" value="SIT17536.1"/>
    <property type="molecule type" value="Genomic_DNA"/>
</dbReference>
<protein>
    <submittedName>
        <fullName evidence="5">Transcriptional regulator, GntR family</fullName>
    </submittedName>
</protein>
<dbReference type="GO" id="GO:0003700">
    <property type="term" value="F:DNA-binding transcription factor activity"/>
    <property type="evidence" value="ECO:0007669"/>
    <property type="project" value="InterPro"/>
</dbReference>
<evidence type="ECO:0000256" key="1">
    <source>
        <dbReference type="ARBA" id="ARBA00023015"/>
    </source>
</evidence>
<dbReference type="Gene3D" id="1.10.10.10">
    <property type="entry name" value="Winged helix-like DNA-binding domain superfamily/Winged helix DNA-binding domain"/>
    <property type="match status" value="1"/>
</dbReference>
<dbReference type="InterPro" id="IPR011711">
    <property type="entry name" value="GntR_C"/>
</dbReference>
<dbReference type="OrthoDB" id="9815654at2"/>
<evidence type="ECO:0000256" key="2">
    <source>
        <dbReference type="ARBA" id="ARBA00023125"/>
    </source>
</evidence>
<dbReference type="InterPro" id="IPR008920">
    <property type="entry name" value="TF_FadR/GntR_C"/>
</dbReference>
<proteinExistence type="predicted"/>
<dbReference type="PANTHER" id="PTHR43537:SF39">
    <property type="entry name" value="HTH-TYPE TRANSCRIPTIONAL REGULATOR MCBR"/>
    <property type="match status" value="1"/>
</dbReference>
<dbReference type="STRING" id="80876.SAMN05421779_11031"/>
<dbReference type="Pfam" id="PF00392">
    <property type="entry name" value="GntR"/>
    <property type="match status" value="1"/>
</dbReference>
<dbReference type="InterPro" id="IPR000524">
    <property type="entry name" value="Tscrpt_reg_HTH_GntR"/>
</dbReference>
<dbReference type="InterPro" id="IPR036388">
    <property type="entry name" value="WH-like_DNA-bd_sf"/>
</dbReference>
<keyword evidence="1" id="KW-0805">Transcription regulation</keyword>
<dbReference type="InterPro" id="IPR036390">
    <property type="entry name" value="WH_DNA-bd_sf"/>
</dbReference>
<dbReference type="Proteomes" id="UP000185678">
    <property type="component" value="Unassembled WGS sequence"/>
</dbReference>
<organism evidence="5 6">
    <name type="scientific">Insolitispirillum peregrinum</name>
    <dbReference type="NCBI Taxonomy" id="80876"/>
    <lineage>
        <taxon>Bacteria</taxon>
        <taxon>Pseudomonadati</taxon>
        <taxon>Pseudomonadota</taxon>
        <taxon>Alphaproteobacteria</taxon>
        <taxon>Rhodospirillales</taxon>
        <taxon>Novispirillaceae</taxon>
        <taxon>Insolitispirillum</taxon>
    </lineage>
</organism>
<sequence>MAKSAALNIPLPARGERETVNQWVYRVLREAVMIGRIPPGRPLTIREIAAALDVSTMPVREALRRLASEQALEVRDNRRVLVPHMTAARFQELCELRIAIESHAAERALPWLTEATLEQLAEVDRGIDAANTAGDVEQATILNQQFHRIIYTANPHQTAMPLVESLWLQLGPFVRLALSRLSDHYTVDRHAEALTAIRRRDAMALRVAIGADIRDGITHAGTAELLNAYIGSAGESSGP</sequence>
<dbReference type="GO" id="GO:0003677">
    <property type="term" value="F:DNA binding"/>
    <property type="evidence" value="ECO:0007669"/>
    <property type="project" value="UniProtKB-KW"/>
</dbReference>
<dbReference type="RefSeq" id="WP_076401986.1">
    <property type="nucleotide sequence ID" value="NZ_FTOA01000010.1"/>
</dbReference>
<keyword evidence="2" id="KW-0238">DNA-binding</keyword>
<evidence type="ECO:0000259" key="4">
    <source>
        <dbReference type="PROSITE" id="PS50949"/>
    </source>
</evidence>
<evidence type="ECO:0000313" key="5">
    <source>
        <dbReference type="EMBL" id="SIT17536.1"/>
    </source>
</evidence>
<evidence type="ECO:0000313" key="6">
    <source>
        <dbReference type="Proteomes" id="UP000185678"/>
    </source>
</evidence>
<name>A0A1N7Q3Z3_9PROT</name>
<feature type="domain" description="HTH gntR-type" evidence="4">
    <location>
        <begin position="18"/>
        <end position="85"/>
    </location>
</feature>
<dbReference type="SMART" id="SM00895">
    <property type="entry name" value="FCD"/>
    <property type="match status" value="1"/>
</dbReference>
<dbReference type="PROSITE" id="PS50949">
    <property type="entry name" value="HTH_GNTR"/>
    <property type="match status" value="1"/>
</dbReference>
<dbReference type="PANTHER" id="PTHR43537">
    <property type="entry name" value="TRANSCRIPTIONAL REGULATOR, GNTR FAMILY"/>
    <property type="match status" value="1"/>
</dbReference>
<gene>
    <name evidence="5" type="ORF">SAMN05421779_11031</name>
</gene>
<dbReference type="SMART" id="SM00345">
    <property type="entry name" value="HTH_GNTR"/>
    <property type="match status" value="1"/>
</dbReference>
<reference evidence="5 6" key="1">
    <citation type="submission" date="2017-01" db="EMBL/GenBank/DDBJ databases">
        <authorList>
            <person name="Mah S.A."/>
            <person name="Swanson W.J."/>
            <person name="Moy G.W."/>
            <person name="Vacquier V.D."/>
        </authorList>
    </citation>
    <scope>NUCLEOTIDE SEQUENCE [LARGE SCALE GENOMIC DNA]</scope>
    <source>
        <strain evidence="5 6">DSM 11589</strain>
    </source>
</reference>
<dbReference type="SUPFAM" id="SSF46785">
    <property type="entry name" value="Winged helix' DNA-binding domain"/>
    <property type="match status" value="1"/>
</dbReference>
<keyword evidence="3" id="KW-0804">Transcription</keyword>
<keyword evidence="6" id="KW-1185">Reference proteome</keyword>
<accession>A0A1N7Q3Z3</accession>
<dbReference type="AlphaFoldDB" id="A0A1N7Q3Z3"/>
<dbReference type="Pfam" id="PF07729">
    <property type="entry name" value="FCD"/>
    <property type="match status" value="1"/>
</dbReference>